<name>A0A142CTR7_9EURY</name>
<reference evidence="2" key="1">
    <citation type="submission" date="2016-03" db="EMBL/GenBank/DDBJ databases">
        <authorList>
            <person name="Oger P.M."/>
        </authorList>
    </citation>
    <scope>NUCLEOTIDE SEQUENCE [LARGE SCALE GENOMIC DNA]</scope>
    <source>
        <strain evidence="2">OG-1</strain>
    </source>
</reference>
<organism evidence="1 2">
    <name type="scientific">Thermococcus peptonophilus</name>
    <dbReference type="NCBI Taxonomy" id="53952"/>
    <lineage>
        <taxon>Archaea</taxon>
        <taxon>Methanobacteriati</taxon>
        <taxon>Methanobacteriota</taxon>
        <taxon>Thermococci</taxon>
        <taxon>Thermococcales</taxon>
        <taxon>Thermococcaceae</taxon>
        <taxon>Thermococcus</taxon>
    </lineage>
</organism>
<sequence length="606" mass="70527">MDNPADVLLKAMYGLGLTVGSTIATVLFEKAVDYFGDRVGPKVAEIAKRSNLLDRVFRPGFYWGYYHLLRSEKTDWMFFRGISLKNEYLRAVRDSYIGSPTFKELMGSQADRRFSEYKRALPLIANVTHTDNIWFWPNWAFSSMLLFTHLKLYSPGANEWILDVRVPSKGIGIYNNLGRRFIKEYYLKRNKEKYEEIKQFYGGFLSKLSSRSTSGKGTPNSENEEYQLSIGLRNRPLRWVAGGVIPILYYRSKWWFAFPYRDIPPVGLNHFGGLSQDSEERKNPRLMALREFLEEFMVLSHPPEFGVEAIRKPIHISGEFHESIKVNRHFKRLQHFHKTLRETQDGIPILDTDDKDHSGIVELHAVDSPFTVRIDFGGEVKKIHDVFFSIDPYELGIEIDFIYWGRLEKNDYILFGEPDPTGSYLIRSPIVLISMDKILESIENDKLEQYDRNDCHECRSLPRLKEGDYYIFDRDSIELRSERMKHIIDNYLISEHPGDLDEIESLIDEILKTENFEKASNLANTLKDKWMEVKNRVTAQDSIVIQELDTHISIATSTWPKLLQLRKGVDITPESPWADFARLVPVAWKVLTMAVKSGSLCRFKYH</sequence>
<dbReference type="Proteomes" id="UP000073604">
    <property type="component" value="Chromosome"/>
</dbReference>
<evidence type="ECO:0000313" key="2">
    <source>
        <dbReference type="Proteomes" id="UP000073604"/>
    </source>
</evidence>
<evidence type="ECO:0000313" key="1">
    <source>
        <dbReference type="EMBL" id="AMQ18169.1"/>
    </source>
</evidence>
<keyword evidence="2" id="KW-1185">Reference proteome</keyword>
<gene>
    <name evidence="1" type="ORF">A0127_02800</name>
</gene>
<dbReference type="EMBL" id="CP014750">
    <property type="protein sequence ID" value="AMQ18169.1"/>
    <property type="molecule type" value="Genomic_DNA"/>
</dbReference>
<protein>
    <submittedName>
        <fullName evidence="1">Uncharacterized protein</fullName>
    </submittedName>
</protein>
<dbReference type="STRING" id="53952.A0127_02800"/>
<proteinExistence type="predicted"/>
<dbReference type="AlphaFoldDB" id="A0A142CTR7"/>
<accession>A0A142CTR7</accession>
<dbReference type="KEGG" id="tpep:A0127_02800"/>